<evidence type="ECO:0000256" key="1">
    <source>
        <dbReference type="SAM" id="Phobius"/>
    </source>
</evidence>
<name>A0ABV5I1I8_9RHOB</name>
<organism evidence="2 3">
    <name type="scientific">Roseovarius ramblicola</name>
    <dbReference type="NCBI Taxonomy" id="2022336"/>
    <lineage>
        <taxon>Bacteria</taxon>
        <taxon>Pseudomonadati</taxon>
        <taxon>Pseudomonadota</taxon>
        <taxon>Alphaproteobacteria</taxon>
        <taxon>Rhodobacterales</taxon>
        <taxon>Roseobacteraceae</taxon>
        <taxon>Roseovarius</taxon>
    </lineage>
</organism>
<protein>
    <submittedName>
        <fullName evidence="2">Uncharacterized protein</fullName>
    </submittedName>
</protein>
<keyword evidence="1" id="KW-1133">Transmembrane helix</keyword>
<keyword evidence="3" id="KW-1185">Reference proteome</keyword>
<keyword evidence="1" id="KW-0472">Membrane</keyword>
<keyword evidence="1" id="KW-0812">Transmembrane</keyword>
<sequence length="59" mass="6904">MNILWLLRMARWARRPPGPRTVRLWLVVIGIGLALAGIEFLFGWPEALTLEPRRWIARP</sequence>
<gene>
    <name evidence="2" type="ORF">ACFFU4_12440</name>
</gene>
<reference evidence="2 3" key="1">
    <citation type="submission" date="2024-09" db="EMBL/GenBank/DDBJ databases">
        <authorList>
            <person name="Sun Q."/>
            <person name="Mori K."/>
        </authorList>
    </citation>
    <scope>NUCLEOTIDE SEQUENCE [LARGE SCALE GENOMIC DNA]</scope>
    <source>
        <strain evidence="2 3">CECT 9424</strain>
    </source>
</reference>
<evidence type="ECO:0000313" key="2">
    <source>
        <dbReference type="EMBL" id="MFB9150557.1"/>
    </source>
</evidence>
<accession>A0ABV5I1I8</accession>
<dbReference type="RefSeq" id="WP_377070093.1">
    <property type="nucleotide sequence ID" value="NZ_JBHMEC010000017.1"/>
</dbReference>
<proteinExistence type="predicted"/>
<comment type="caution">
    <text evidence="2">The sequence shown here is derived from an EMBL/GenBank/DDBJ whole genome shotgun (WGS) entry which is preliminary data.</text>
</comment>
<dbReference type="EMBL" id="JBHMEC010000017">
    <property type="protein sequence ID" value="MFB9150557.1"/>
    <property type="molecule type" value="Genomic_DNA"/>
</dbReference>
<evidence type="ECO:0000313" key="3">
    <source>
        <dbReference type="Proteomes" id="UP001589670"/>
    </source>
</evidence>
<dbReference type="Proteomes" id="UP001589670">
    <property type="component" value="Unassembled WGS sequence"/>
</dbReference>
<feature type="transmembrane region" description="Helical" evidence="1">
    <location>
        <begin position="21"/>
        <end position="44"/>
    </location>
</feature>